<dbReference type="EMBL" id="JAWDGP010007907">
    <property type="protein sequence ID" value="KAK3700618.1"/>
    <property type="molecule type" value="Genomic_DNA"/>
</dbReference>
<evidence type="ECO:0000256" key="1">
    <source>
        <dbReference type="ARBA" id="ARBA00004251"/>
    </source>
</evidence>
<name>A0AAE0XNW8_9GAST</name>
<feature type="domain" description="ILCR1 Ig-like" evidence="5">
    <location>
        <begin position="332"/>
        <end position="446"/>
    </location>
</feature>
<evidence type="ECO:0000313" key="6">
    <source>
        <dbReference type="EMBL" id="KAK3700618.1"/>
    </source>
</evidence>
<evidence type="ECO:0008006" key="8">
    <source>
        <dbReference type="Google" id="ProtNLM"/>
    </source>
</evidence>
<dbReference type="InterPro" id="IPR003961">
    <property type="entry name" value="FN3_dom"/>
</dbReference>
<evidence type="ECO:0000313" key="7">
    <source>
        <dbReference type="Proteomes" id="UP001283361"/>
    </source>
</evidence>
<organism evidence="6 7">
    <name type="scientific">Elysia crispata</name>
    <name type="common">lettuce slug</name>
    <dbReference type="NCBI Taxonomy" id="231223"/>
    <lineage>
        <taxon>Eukaryota</taxon>
        <taxon>Metazoa</taxon>
        <taxon>Spiralia</taxon>
        <taxon>Lophotrochozoa</taxon>
        <taxon>Mollusca</taxon>
        <taxon>Gastropoda</taxon>
        <taxon>Heterobranchia</taxon>
        <taxon>Euthyneura</taxon>
        <taxon>Panpulmonata</taxon>
        <taxon>Sacoglossa</taxon>
        <taxon>Placobranchoidea</taxon>
        <taxon>Plakobranchidae</taxon>
        <taxon>Elysia</taxon>
    </lineage>
</organism>
<reference evidence="6" key="1">
    <citation type="journal article" date="2023" name="G3 (Bethesda)">
        <title>A reference genome for the long-term kleptoplast-retaining sea slug Elysia crispata morphotype clarki.</title>
        <authorList>
            <person name="Eastman K.E."/>
            <person name="Pendleton A.L."/>
            <person name="Shaikh M.A."/>
            <person name="Suttiyut T."/>
            <person name="Ogas R."/>
            <person name="Tomko P."/>
            <person name="Gavelis G."/>
            <person name="Widhalm J.R."/>
            <person name="Wisecaver J.H."/>
        </authorList>
    </citation>
    <scope>NUCLEOTIDE SEQUENCE</scope>
    <source>
        <strain evidence="6">ECLA1</strain>
    </source>
</reference>
<accession>A0AAE0XNW8</accession>
<dbReference type="InterPro" id="IPR036116">
    <property type="entry name" value="FN3_sf"/>
</dbReference>
<evidence type="ECO:0000256" key="2">
    <source>
        <dbReference type="ARBA" id="ARBA00022475"/>
    </source>
</evidence>
<keyword evidence="2" id="KW-0472">Membrane</keyword>
<protein>
    <recommendedName>
        <fullName evidence="8">Fibronectin type-III domain-containing protein</fullName>
    </recommendedName>
</protein>
<dbReference type="AlphaFoldDB" id="A0AAE0XNW8"/>
<keyword evidence="3" id="KW-0732">Signal</keyword>
<dbReference type="InterPro" id="IPR038683">
    <property type="entry name" value="IL17RA/B_FnIII-like_1_sf"/>
</dbReference>
<feature type="domain" description="ILCR1 Ig-like" evidence="5">
    <location>
        <begin position="207"/>
        <end position="322"/>
    </location>
</feature>
<feature type="chain" id="PRO_5042204149" description="Fibronectin type-III domain-containing protein" evidence="3">
    <location>
        <begin position="24"/>
        <end position="499"/>
    </location>
</feature>
<comment type="caution">
    <text evidence="6">The sequence shown here is derived from an EMBL/GenBank/DDBJ whole genome shotgun (WGS) entry which is preliminary data.</text>
</comment>
<evidence type="ECO:0000259" key="5">
    <source>
        <dbReference type="Pfam" id="PF23608"/>
    </source>
</evidence>
<sequence>MTLRQSLIFGYVLLASLCAFSTSHPCTLKVFEESSGDLIEDLCLEEYNDSDCRPFLEHFSRSDLPDGFFLTDDDDSVQRPESLDLTFSMEQVNQKGSKSAVPAVRVHWSPPVAETSRNNAKGYLLIWENSIEVMCRIFQFDSNKTDLLSNKLRFQYQIQYLDPGTNYQVKVYSMPPPKNLKESQKKSTFMSLDMTSGSFITANSNPAKWLPSLSTRVLEEGAIEVKIALSSSHFNLTQFKVMLIKRSYDVKIAFQEIIYKAPPDSQDSQALVKFANLDNDKYKLVIRVIDPFHKQVGKCLCWVKATKGRYCANSCQRIATEWIMVPVTDPGRWIPPWSTRVIKEKGAIEVKIGHSPPRFNLTQFKLYLFKRDFYEKMDVTAISYREPPGSQKPEGLVYFTNLDNDEYQIVIQAIDPFHRQFGKCLCWIKGPAGKQCNNCAYATTDWIKVSADVPKEAEEPKTERSRNSSPSEFNTCIMVTGLLTLQIMMFDLAVYGPYM</sequence>
<dbReference type="InterPro" id="IPR057066">
    <property type="entry name" value="Ig_ILCR1"/>
</dbReference>
<evidence type="ECO:0000259" key="4">
    <source>
        <dbReference type="Pfam" id="PF00041"/>
    </source>
</evidence>
<keyword evidence="2" id="KW-1003">Cell membrane</keyword>
<dbReference type="Proteomes" id="UP001283361">
    <property type="component" value="Unassembled WGS sequence"/>
</dbReference>
<dbReference type="SUPFAM" id="SSF49265">
    <property type="entry name" value="Fibronectin type III"/>
    <property type="match status" value="1"/>
</dbReference>
<feature type="domain" description="Fibronectin type-III" evidence="4">
    <location>
        <begin position="104"/>
        <end position="174"/>
    </location>
</feature>
<feature type="signal peptide" evidence="3">
    <location>
        <begin position="1"/>
        <end position="23"/>
    </location>
</feature>
<evidence type="ECO:0000256" key="3">
    <source>
        <dbReference type="SAM" id="SignalP"/>
    </source>
</evidence>
<comment type="subcellular location">
    <subcellularLocation>
        <location evidence="1">Cell membrane</location>
        <topology evidence="1">Single-pass type I membrane protein</topology>
    </subcellularLocation>
</comment>
<keyword evidence="7" id="KW-1185">Reference proteome</keyword>
<gene>
    <name evidence="6" type="ORF">RRG08_032419</name>
</gene>
<dbReference type="Pfam" id="PF23608">
    <property type="entry name" value="Ig_ILCR1"/>
    <property type="match status" value="2"/>
</dbReference>
<dbReference type="GO" id="GO:0005886">
    <property type="term" value="C:plasma membrane"/>
    <property type="evidence" value="ECO:0007669"/>
    <property type="project" value="UniProtKB-SubCell"/>
</dbReference>
<dbReference type="Pfam" id="PF00041">
    <property type="entry name" value="fn3"/>
    <property type="match status" value="1"/>
</dbReference>
<proteinExistence type="predicted"/>
<dbReference type="Gene3D" id="2.60.40.2160">
    <property type="entry name" value="Interleukin-17 receptor A/B, fibronectin-III-like domain 1"/>
    <property type="match status" value="1"/>
</dbReference>